<organism evidence="10 11">
    <name type="scientific">Aquipluma nitroreducens</name>
    <dbReference type="NCBI Taxonomy" id="2010828"/>
    <lineage>
        <taxon>Bacteria</taxon>
        <taxon>Pseudomonadati</taxon>
        <taxon>Bacteroidota</taxon>
        <taxon>Bacteroidia</taxon>
        <taxon>Marinilabiliales</taxon>
        <taxon>Prolixibacteraceae</taxon>
        <taxon>Aquipluma</taxon>
    </lineage>
</organism>
<dbReference type="InterPro" id="IPR051449">
    <property type="entry name" value="ABC-2_transporter_component"/>
</dbReference>
<dbReference type="Pfam" id="PF12698">
    <property type="entry name" value="ABC2_membrane_3"/>
    <property type="match status" value="1"/>
</dbReference>
<evidence type="ECO:0000256" key="3">
    <source>
        <dbReference type="ARBA" id="ARBA00022448"/>
    </source>
</evidence>
<evidence type="ECO:0000256" key="2">
    <source>
        <dbReference type="ARBA" id="ARBA00007783"/>
    </source>
</evidence>
<dbReference type="PANTHER" id="PTHR30294:SF29">
    <property type="entry name" value="MULTIDRUG ABC TRANSPORTER PERMEASE YBHS-RELATED"/>
    <property type="match status" value="1"/>
</dbReference>
<dbReference type="EMBL" id="AP018694">
    <property type="protein sequence ID" value="BBE17295.1"/>
    <property type="molecule type" value="Genomic_DNA"/>
</dbReference>
<name>A0A5K7S732_9BACT</name>
<proteinExistence type="inferred from homology"/>
<dbReference type="GO" id="GO:0005886">
    <property type="term" value="C:plasma membrane"/>
    <property type="evidence" value="ECO:0007669"/>
    <property type="project" value="UniProtKB-SubCell"/>
</dbReference>
<dbReference type="PROSITE" id="PS51012">
    <property type="entry name" value="ABC_TM2"/>
    <property type="match status" value="1"/>
</dbReference>
<evidence type="ECO:0000259" key="9">
    <source>
        <dbReference type="PROSITE" id="PS51012"/>
    </source>
</evidence>
<feature type="transmembrane region" description="Helical" evidence="8">
    <location>
        <begin position="291"/>
        <end position="310"/>
    </location>
</feature>
<dbReference type="InterPro" id="IPR047817">
    <property type="entry name" value="ABC2_TM_bact-type"/>
</dbReference>
<feature type="transmembrane region" description="Helical" evidence="8">
    <location>
        <begin position="178"/>
        <end position="202"/>
    </location>
</feature>
<keyword evidence="7 8" id="KW-0472">Membrane</keyword>
<dbReference type="AlphaFoldDB" id="A0A5K7S732"/>
<evidence type="ECO:0000313" key="10">
    <source>
        <dbReference type="EMBL" id="BBE17295.1"/>
    </source>
</evidence>
<gene>
    <name evidence="10" type="ORF">AQPE_1444</name>
</gene>
<evidence type="ECO:0000256" key="4">
    <source>
        <dbReference type="ARBA" id="ARBA00022475"/>
    </source>
</evidence>
<keyword evidence="5 8" id="KW-0812">Transmembrane</keyword>
<feature type="transmembrane region" description="Helical" evidence="8">
    <location>
        <begin position="21"/>
        <end position="42"/>
    </location>
</feature>
<comment type="subcellular location">
    <subcellularLocation>
        <location evidence="1">Cell membrane</location>
        <topology evidence="1">Multi-pass membrane protein</topology>
    </subcellularLocation>
</comment>
<feature type="transmembrane region" description="Helical" evidence="8">
    <location>
        <begin position="223"/>
        <end position="246"/>
    </location>
</feature>
<feature type="transmembrane region" description="Helical" evidence="8">
    <location>
        <begin position="346"/>
        <end position="366"/>
    </location>
</feature>
<dbReference type="RefSeq" id="WP_318350306.1">
    <property type="nucleotide sequence ID" value="NZ_AP018694.1"/>
</dbReference>
<evidence type="ECO:0000256" key="5">
    <source>
        <dbReference type="ARBA" id="ARBA00022692"/>
    </source>
</evidence>
<evidence type="ECO:0000256" key="7">
    <source>
        <dbReference type="ARBA" id="ARBA00023136"/>
    </source>
</evidence>
<evidence type="ECO:0000256" key="1">
    <source>
        <dbReference type="ARBA" id="ARBA00004651"/>
    </source>
</evidence>
<dbReference type="InterPro" id="IPR013525">
    <property type="entry name" value="ABC2_TM"/>
</dbReference>
<dbReference type="GO" id="GO:0140359">
    <property type="term" value="F:ABC-type transporter activity"/>
    <property type="evidence" value="ECO:0007669"/>
    <property type="project" value="InterPro"/>
</dbReference>
<keyword evidence="11" id="KW-1185">Reference proteome</keyword>
<feature type="domain" description="ABC transmembrane type-2" evidence="9">
    <location>
        <begin position="136"/>
        <end position="371"/>
    </location>
</feature>
<dbReference type="Proteomes" id="UP001193389">
    <property type="component" value="Chromosome"/>
</dbReference>
<reference evidence="10" key="1">
    <citation type="journal article" date="2020" name="Int. J. Syst. Evol. Microbiol.">
        <title>Aquipluma nitroreducens gen. nov. sp. nov., a novel facultatively anaerobic bacterium isolated from a freshwater lake.</title>
        <authorList>
            <person name="Watanabe M."/>
            <person name="Kojima H."/>
            <person name="Fukui M."/>
        </authorList>
    </citation>
    <scope>NUCLEOTIDE SEQUENCE</scope>
    <source>
        <strain evidence="10">MeG22</strain>
    </source>
</reference>
<evidence type="ECO:0000256" key="8">
    <source>
        <dbReference type="SAM" id="Phobius"/>
    </source>
</evidence>
<keyword evidence="3" id="KW-0813">Transport</keyword>
<feature type="transmembrane region" description="Helical" evidence="8">
    <location>
        <begin position="258"/>
        <end position="279"/>
    </location>
</feature>
<keyword evidence="4" id="KW-1003">Cell membrane</keyword>
<comment type="similarity">
    <text evidence="2">Belongs to the ABC-2 integral membrane protein family.</text>
</comment>
<sequence>MKTLFYVIQKEFIQVRRNKTMLRMIIMIPLLQMLVLVFAATYDLKNVNIYLVDKDMSSTSRELASKLDASPFFTINNTSFNPDDGEKAILDNKDHMVLVIPQGFERNLIRNDKASLQLLVNAIDGQAAQLGYSYAASVIRDFNKNIIAEWKGLPEFNAPYQINSVSRFWYNSELEYKWYMAPGVLCILVTLIGLFLSGMSLVKEKEQGTIEQLNVTPIRKIQFLAGKLIPFVVIALFDLSFGLLIAKLVFHLPVVGSLWLVFGFGMLYLLGILGLGLFVSTLADTQQQVMFVTYFFMMIFILMGGVFTPVDSMPHWAQIVDEGNPIYHFIRVMRMVVLKGSNFGDLIHEFIAMSIIGITFLSLAVLRYRKTA</sequence>
<accession>A0A5K7S732</accession>
<keyword evidence="6 8" id="KW-1133">Transmembrane helix</keyword>
<evidence type="ECO:0000313" key="11">
    <source>
        <dbReference type="Proteomes" id="UP001193389"/>
    </source>
</evidence>
<protein>
    <submittedName>
        <fullName evidence="10">ABC transporter permease protein</fullName>
    </submittedName>
</protein>
<dbReference type="Gene3D" id="3.40.1710.10">
    <property type="entry name" value="abc type-2 transporter like domain"/>
    <property type="match status" value="1"/>
</dbReference>
<dbReference type="PANTHER" id="PTHR30294">
    <property type="entry name" value="MEMBRANE COMPONENT OF ABC TRANSPORTER YHHJ-RELATED"/>
    <property type="match status" value="1"/>
</dbReference>
<evidence type="ECO:0000256" key="6">
    <source>
        <dbReference type="ARBA" id="ARBA00022989"/>
    </source>
</evidence>
<dbReference type="KEGG" id="anf:AQPE_1444"/>